<keyword evidence="3" id="KW-0001">2Fe-2S</keyword>
<evidence type="ECO:0000256" key="7">
    <source>
        <dbReference type="ARBA" id="ARBA00023014"/>
    </source>
</evidence>
<comment type="cofactor">
    <cofactor evidence="8">
        <name>[2Fe-2S] cluster</name>
        <dbReference type="ChEBI" id="CHEBI:190135"/>
    </cofactor>
</comment>
<dbReference type="InterPro" id="IPR001041">
    <property type="entry name" value="2Fe-2S_ferredoxin-type"/>
</dbReference>
<keyword evidence="5" id="KW-0249">Electron transport</keyword>
<evidence type="ECO:0000256" key="2">
    <source>
        <dbReference type="ARBA" id="ARBA00022448"/>
    </source>
</evidence>
<dbReference type="EMBL" id="JAVDXU010000001">
    <property type="protein sequence ID" value="MDR7268756.1"/>
    <property type="molecule type" value="Genomic_DNA"/>
</dbReference>
<organism evidence="10 11">
    <name type="scientific">Roseateles saccharophilus</name>
    <name type="common">Pseudomonas saccharophila</name>
    <dbReference type="NCBI Taxonomy" id="304"/>
    <lineage>
        <taxon>Bacteria</taxon>
        <taxon>Pseudomonadati</taxon>
        <taxon>Pseudomonadota</taxon>
        <taxon>Betaproteobacteria</taxon>
        <taxon>Burkholderiales</taxon>
        <taxon>Sphaerotilaceae</taxon>
        <taxon>Roseateles</taxon>
    </lineage>
</organism>
<evidence type="ECO:0000256" key="4">
    <source>
        <dbReference type="ARBA" id="ARBA00022723"/>
    </source>
</evidence>
<evidence type="ECO:0000313" key="10">
    <source>
        <dbReference type="EMBL" id="MDR7268756.1"/>
    </source>
</evidence>
<evidence type="ECO:0000256" key="1">
    <source>
        <dbReference type="ARBA" id="ARBA00007874"/>
    </source>
</evidence>
<proteinExistence type="inferred from homology"/>
<dbReference type="Gene3D" id="3.10.20.30">
    <property type="match status" value="1"/>
</dbReference>
<dbReference type="InterPro" id="IPR036010">
    <property type="entry name" value="2Fe-2S_ferredoxin-like_sf"/>
</dbReference>
<keyword evidence="11" id="KW-1185">Reference proteome</keyword>
<dbReference type="PANTHER" id="PTHR43112">
    <property type="entry name" value="FERREDOXIN"/>
    <property type="match status" value="1"/>
</dbReference>
<gene>
    <name evidence="10" type="ORF">J2X20_001385</name>
</gene>
<reference evidence="10 11" key="1">
    <citation type="submission" date="2023-07" db="EMBL/GenBank/DDBJ databases">
        <title>Sorghum-associated microbial communities from plants grown in Nebraska, USA.</title>
        <authorList>
            <person name="Schachtman D."/>
        </authorList>
    </citation>
    <scope>NUCLEOTIDE SEQUENCE [LARGE SCALE GENOMIC DNA]</scope>
    <source>
        <strain evidence="10 11">BE314</strain>
    </source>
</reference>
<sequence>MSETFRVTLLPGGEQFSATADQTLLLAGLAAGLQLPWSCRTGTCRTCISHLVEGRIEYRVEWPGLSYEEKAEGFILPCVAEPRSDVTLEISV</sequence>
<evidence type="ECO:0000256" key="8">
    <source>
        <dbReference type="ARBA" id="ARBA00034078"/>
    </source>
</evidence>
<comment type="caution">
    <text evidence="10">The sequence shown here is derived from an EMBL/GenBank/DDBJ whole genome shotgun (WGS) entry which is preliminary data.</text>
</comment>
<evidence type="ECO:0000313" key="11">
    <source>
        <dbReference type="Proteomes" id="UP001180453"/>
    </source>
</evidence>
<protein>
    <submittedName>
        <fullName evidence="10">Ferredoxin</fullName>
    </submittedName>
</protein>
<dbReference type="SUPFAM" id="SSF54292">
    <property type="entry name" value="2Fe-2S ferredoxin-like"/>
    <property type="match status" value="1"/>
</dbReference>
<keyword evidence="4" id="KW-0479">Metal-binding</keyword>
<dbReference type="CDD" id="cd00207">
    <property type="entry name" value="fer2"/>
    <property type="match status" value="1"/>
</dbReference>
<dbReference type="Proteomes" id="UP001180453">
    <property type="component" value="Unassembled WGS sequence"/>
</dbReference>
<keyword evidence="7" id="KW-0411">Iron-sulfur</keyword>
<evidence type="ECO:0000256" key="3">
    <source>
        <dbReference type="ARBA" id="ARBA00022714"/>
    </source>
</evidence>
<feature type="domain" description="2Fe-2S ferredoxin-type" evidence="9">
    <location>
        <begin position="5"/>
        <end position="92"/>
    </location>
</feature>
<keyword evidence="2" id="KW-0813">Transport</keyword>
<dbReference type="InterPro" id="IPR012675">
    <property type="entry name" value="Beta-grasp_dom_sf"/>
</dbReference>
<dbReference type="Pfam" id="PF00111">
    <property type="entry name" value="Fer2"/>
    <property type="match status" value="1"/>
</dbReference>
<name>A0ABU1YIS3_ROSSA</name>
<dbReference type="PANTHER" id="PTHR43112:SF3">
    <property type="entry name" value="FERREDOXIN-2, CHLOROPLASTIC"/>
    <property type="match status" value="1"/>
</dbReference>
<keyword evidence="6" id="KW-0408">Iron</keyword>
<evidence type="ECO:0000256" key="6">
    <source>
        <dbReference type="ARBA" id="ARBA00023004"/>
    </source>
</evidence>
<comment type="similarity">
    <text evidence="1">Belongs to the 2Fe2S plant-type ferredoxin family.</text>
</comment>
<evidence type="ECO:0000259" key="9">
    <source>
        <dbReference type="PROSITE" id="PS51085"/>
    </source>
</evidence>
<evidence type="ECO:0000256" key="5">
    <source>
        <dbReference type="ARBA" id="ARBA00022982"/>
    </source>
</evidence>
<accession>A0ABU1YIS3</accession>
<dbReference type="PROSITE" id="PS51085">
    <property type="entry name" value="2FE2S_FER_2"/>
    <property type="match status" value="1"/>
</dbReference>